<comment type="similarity">
    <text evidence="1">Belongs to the ThrE exporter (TC 2.A.79) family.</text>
</comment>
<dbReference type="PANTHER" id="PTHR31082:SF4">
    <property type="entry name" value="PHEROMONE-REGULATED MEMBRANE PROTEIN 10"/>
    <property type="match status" value="1"/>
</dbReference>
<dbReference type="EMBL" id="JAVREJ010000003">
    <property type="protein sequence ID" value="MDT0349020.1"/>
    <property type="molecule type" value="Genomic_DNA"/>
</dbReference>
<dbReference type="InterPro" id="IPR010619">
    <property type="entry name" value="ThrE-like_N"/>
</dbReference>
<feature type="transmembrane region" description="Helical" evidence="2">
    <location>
        <begin position="345"/>
        <end position="370"/>
    </location>
</feature>
<feature type="transmembrane region" description="Helical" evidence="2">
    <location>
        <begin position="117"/>
        <end position="138"/>
    </location>
</feature>
<feature type="transmembrane region" description="Helical" evidence="2">
    <location>
        <begin position="144"/>
        <end position="161"/>
    </location>
</feature>
<protein>
    <submittedName>
        <fullName evidence="4">Threonine/serine exporter family protein</fullName>
    </submittedName>
</protein>
<feature type="transmembrane region" description="Helical" evidence="2">
    <location>
        <begin position="203"/>
        <end position="226"/>
    </location>
</feature>
<feature type="transmembrane region" description="Helical" evidence="2">
    <location>
        <begin position="293"/>
        <end position="311"/>
    </location>
</feature>
<keyword evidence="2" id="KW-1133">Transmembrane helix</keyword>
<evidence type="ECO:0000259" key="3">
    <source>
        <dbReference type="Pfam" id="PF06738"/>
    </source>
</evidence>
<dbReference type="RefSeq" id="WP_311554991.1">
    <property type="nucleotide sequence ID" value="NZ_JAVREJ010000003.1"/>
</dbReference>
<sequence>MTDSCACGADRDRRKLLAFLGAAMVATGQPVDEVEDELREVGRRLGAPDVQVAAGPTGVHVGLASGDPATFESVDGRLRLDQAVDVRLIRHLLVTGRIAREEALDRLLGLRGKPLRYPAWLAEGGLVVVAVGICLILQPGLANLAAAALGGVIVIGLSRMAQWHSSLLALLPTMAAFAVSALVFAAAAAGLLDGALRTVLPPLAVLLPGALMVTGLSELAAGAMVAGASRLLYGTVQLLLFALGVAAAATLLGTPAQLLGNVRVSGLGWWAAPLGLVVIGVGITLMEGVPVRLAPWVLGVLAVTFLVQLGGQRLGTPALGSFLGAIAASIGASTAELVRRQLPRLVVFLPSFWLLVPGSLGLIGVSEVAILSGEGSTVGFDVVGVVLAIAMGLLVGSAVSRALRALVGRLRRRTSSEEDFTS</sequence>
<evidence type="ECO:0000256" key="1">
    <source>
        <dbReference type="ARBA" id="ARBA00034125"/>
    </source>
</evidence>
<name>A0ABU2N548_9PSEU</name>
<proteinExistence type="inferred from homology"/>
<feature type="transmembrane region" description="Helical" evidence="2">
    <location>
        <begin position="267"/>
        <end position="286"/>
    </location>
</feature>
<organism evidence="4 5">
    <name type="scientific">Pseudonocardia charpentierae</name>
    <dbReference type="NCBI Taxonomy" id="3075545"/>
    <lineage>
        <taxon>Bacteria</taxon>
        <taxon>Bacillati</taxon>
        <taxon>Actinomycetota</taxon>
        <taxon>Actinomycetes</taxon>
        <taxon>Pseudonocardiales</taxon>
        <taxon>Pseudonocardiaceae</taxon>
        <taxon>Pseudonocardia</taxon>
    </lineage>
</organism>
<feature type="transmembrane region" description="Helical" evidence="2">
    <location>
        <begin position="317"/>
        <end position="338"/>
    </location>
</feature>
<dbReference type="PANTHER" id="PTHR31082">
    <property type="entry name" value="PHEROMONE-REGULATED MEMBRANE PROTEIN 10"/>
    <property type="match status" value="1"/>
</dbReference>
<evidence type="ECO:0000313" key="5">
    <source>
        <dbReference type="Proteomes" id="UP001183202"/>
    </source>
</evidence>
<feature type="transmembrane region" description="Helical" evidence="2">
    <location>
        <begin position="238"/>
        <end position="255"/>
    </location>
</feature>
<reference evidence="5" key="1">
    <citation type="submission" date="2023-07" db="EMBL/GenBank/DDBJ databases">
        <title>30 novel species of actinomycetes from the DSMZ collection.</title>
        <authorList>
            <person name="Nouioui I."/>
        </authorList>
    </citation>
    <scope>NUCLEOTIDE SEQUENCE [LARGE SCALE GENOMIC DNA]</scope>
    <source>
        <strain evidence="5">DSM 45834</strain>
    </source>
</reference>
<keyword evidence="2" id="KW-0472">Membrane</keyword>
<gene>
    <name evidence="4" type="ORF">RM445_05710</name>
</gene>
<dbReference type="Pfam" id="PF06738">
    <property type="entry name" value="ThrE"/>
    <property type="match status" value="1"/>
</dbReference>
<feature type="transmembrane region" description="Helical" evidence="2">
    <location>
        <begin position="382"/>
        <end position="403"/>
    </location>
</feature>
<feature type="transmembrane region" description="Helical" evidence="2">
    <location>
        <begin position="168"/>
        <end position="191"/>
    </location>
</feature>
<dbReference type="InterPro" id="IPR051361">
    <property type="entry name" value="ThrE/Ser_Exporter"/>
</dbReference>
<evidence type="ECO:0000256" key="2">
    <source>
        <dbReference type="SAM" id="Phobius"/>
    </source>
</evidence>
<accession>A0ABU2N548</accession>
<keyword evidence="5" id="KW-1185">Reference proteome</keyword>
<feature type="domain" description="Threonine/serine exporter-like N-terminal" evidence="3">
    <location>
        <begin position="16"/>
        <end position="251"/>
    </location>
</feature>
<keyword evidence="2" id="KW-0812">Transmembrane</keyword>
<dbReference type="Proteomes" id="UP001183202">
    <property type="component" value="Unassembled WGS sequence"/>
</dbReference>
<comment type="caution">
    <text evidence="4">The sequence shown here is derived from an EMBL/GenBank/DDBJ whole genome shotgun (WGS) entry which is preliminary data.</text>
</comment>
<evidence type="ECO:0000313" key="4">
    <source>
        <dbReference type="EMBL" id="MDT0349020.1"/>
    </source>
</evidence>